<evidence type="ECO:0000256" key="7">
    <source>
        <dbReference type="ARBA" id="ARBA00022917"/>
    </source>
</evidence>
<feature type="binding site" evidence="11">
    <location>
        <position position="564"/>
    </location>
    <ligand>
        <name>Zn(2+)</name>
        <dbReference type="ChEBI" id="CHEBI:29105"/>
    </ligand>
</feature>
<comment type="catalytic activity">
    <reaction evidence="10 11">
        <text>tRNA(Ala) + L-alanine + ATP = L-alanyl-tRNA(Ala) + AMP + diphosphate</text>
        <dbReference type="Rhea" id="RHEA:12540"/>
        <dbReference type="Rhea" id="RHEA-COMP:9657"/>
        <dbReference type="Rhea" id="RHEA-COMP:9923"/>
        <dbReference type="ChEBI" id="CHEBI:30616"/>
        <dbReference type="ChEBI" id="CHEBI:33019"/>
        <dbReference type="ChEBI" id="CHEBI:57972"/>
        <dbReference type="ChEBI" id="CHEBI:78442"/>
        <dbReference type="ChEBI" id="CHEBI:78497"/>
        <dbReference type="ChEBI" id="CHEBI:456215"/>
        <dbReference type="EC" id="6.1.1.7"/>
    </reaction>
</comment>
<comment type="subcellular location">
    <subcellularLocation>
        <location evidence="11">Cytoplasm</location>
    </subcellularLocation>
</comment>
<comment type="similarity">
    <text evidence="1 11">Belongs to the class-II aminoacyl-tRNA synthetase family.</text>
</comment>
<keyword evidence="6 11" id="KW-0694">RNA-binding</keyword>
<dbReference type="InterPro" id="IPR009000">
    <property type="entry name" value="Transl_B-barrel_sf"/>
</dbReference>
<sequence>MKQLTGAEIRQMYLDFFQEKGHSVEPSASLIPHDDPTLLWINSGVATLKKYFDGRVKPENPRIVNAQKSIRTNDIENVGKTARHHTFFEMLGNFSIGDYFKEEAIEWAWEFLTDPKWIGFEAEKLSVTIHPEDDEAFELWHKRIGLPEERIIRLEENFWDIGEGPSGPNTEIFYDRGPEYGDDPNDPELYPGGENERYLEIWNLVFSQFNHNPDGTYTPLPKKNIDTGMGLERMASVIQNAPTNFDTDLFLPIIHATEKISGQTYDAATGTAFKVIADHIRTVSFAVADGALPSNEGRGYVLRRLLRRAVRYAKQIQIEKPFMYQLVPTVAEIMKDYYPNVMEKTDFIQKVIKNEEDRFHETLHDGLEILSAMIRKAKEEGKTVIDGANVFKLYDTYGFPVELTEEYAEEEQMGIDHAGFEKAMEQQRERARSAREDTASMHVQGGILGEVNVASEFIGYGQLSVETKVQAIIKDGELVEFAEVGDEVEFILEETPFYAESGGQVADQGQLIAEGLLVQVTEVQKAPNGQNLHKAKVNAGVLKEGMTVHAQVDETMRRQTEKNHTVTHLLHQALKDVLGQHVNQAGSYVGPDRLRFDFSHFGQVKPNELEEIEHIVNEKIWASLPVTTETMPIDQAKEKGAMALFGEKYGDVVRVVSISDYSLELCGGCHVGNSASIGFFKILSESGIGAGTRRIEAVTGKAAYEIVSDELKRLDTIAELLKTKPVNLVHRVKSLLSELKDVHRENESLSAKMANQEAGKMLNQVETIEGVKVLVNQVQSTDMNTLRTTVDDLKQKISSGIIVLASSQNGKVNIIAAVTKDLTEKYHAGKLVKEVAKICGGGGGGRPDMAQAGGKNPEKLEEALNYVKDWVKSV</sequence>
<dbReference type="InterPro" id="IPR002318">
    <property type="entry name" value="Ala-tRNA-lgiase_IIc"/>
</dbReference>
<evidence type="ECO:0000259" key="12">
    <source>
        <dbReference type="PROSITE" id="PS50860"/>
    </source>
</evidence>
<dbReference type="InterPro" id="IPR018164">
    <property type="entry name" value="Ala-tRNA-synth_IIc_N"/>
</dbReference>
<dbReference type="Gene3D" id="3.30.54.20">
    <property type="match status" value="1"/>
</dbReference>
<dbReference type="InterPro" id="IPR003156">
    <property type="entry name" value="DHHA1_dom"/>
</dbReference>
<keyword evidence="4 11" id="KW-0547">Nucleotide-binding</keyword>
<dbReference type="Pfam" id="PF01411">
    <property type="entry name" value="tRNA-synt_2c"/>
    <property type="match status" value="1"/>
</dbReference>
<feature type="binding site" evidence="11">
    <location>
        <position position="670"/>
    </location>
    <ligand>
        <name>Zn(2+)</name>
        <dbReference type="ChEBI" id="CHEBI:29105"/>
    </ligand>
</feature>
<keyword evidence="8 11" id="KW-0030">Aminoacyl-tRNA synthetase</keyword>
<keyword evidence="2 11" id="KW-0820">tRNA-binding</keyword>
<keyword evidence="14" id="KW-1185">Reference proteome</keyword>
<accession>A0ABQ4KD27</accession>
<dbReference type="PANTHER" id="PTHR11777:SF9">
    <property type="entry name" value="ALANINE--TRNA LIGASE, CYTOPLASMIC"/>
    <property type="match status" value="1"/>
</dbReference>
<evidence type="ECO:0000256" key="6">
    <source>
        <dbReference type="ARBA" id="ARBA00022884"/>
    </source>
</evidence>
<evidence type="ECO:0000256" key="1">
    <source>
        <dbReference type="ARBA" id="ARBA00008226"/>
    </source>
</evidence>
<dbReference type="InterPro" id="IPR050058">
    <property type="entry name" value="Ala-tRNA_ligase"/>
</dbReference>
<dbReference type="SUPFAM" id="SSF50447">
    <property type="entry name" value="Translation proteins"/>
    <property type="match status" value="1"/>
</dbReference>
<proteinExistence type="inferred from homology"/>
<keyword evidence="11" id="KW-0862">Zinc</keyword>
<dbReference type="InterPro" id="IPR018162">
    <property type="entry name" value="Ala-tRNA-ligase_IIc_anticod-bd"/>
</dbReference>
<dbReference type="PANTHER" id="PTHR11777">
    <property type="entry name" value="ALANYL-TRNA SYNTHETASE"/>
    <property type="match status" value="1"/>
</dbReference>
<dbReference type="SUPFAM" id="SSF55186">
    <property type="entry name" value="ThrRS/AlaRS common domain"/>
    <property type="match status" value="1"/>
</dbReference>
<evidence type="ECO:0000256" key="3">
    <source>
        <dbReference type="ARBA" id="ARBA00022598"/>
    </source>
</evidence>
<keyword evidence="11" id="KW-0963">Cytoplasm</keyword>
<dbReference type="EMBL" id="BORB01000001">
    <property type="protein sequence ID" value="GIN55872.1"/>
    <property type="molecule type" value="Genomic_DNA"/>
</dbReference>
<dbReference type="PROSITE" id="PS50860">
    <property type="entry name" value="AA_TRNA_LIGASE_II_ALA"/>
    <property type="match status" value="1"/>
</dbReference>
<evidence type="ECO:0000313" key="14">
    <source>
        <dbReference type="Proteomes" id="UP000679950"/>
    </source>
</evidence>
<keyword evidence="11" id="KW-0479">Metal-binding</keyword>
<keyword evidence="7 11" id="KW-0648">Protein biosynthesis</keyword>
<comment type="caution">
    <text evidence="13">The sequence shown here is derived from an EMBL/GenBank/DDBJ whole genome shotgun (WGS) entry which is preliminary data.</text>
</comment>
<evidence type="ECO:0000256" key="11">
    <source>
        <dbReference type="HAMAP-Rule" id="MF_00036"/>
    </source>
</evidence>
<protein>
    <recommendedName>
        <fullName evidence="11">Alanine--tRNA ligase</fullName>
        <ecNumber evidence="11">6.1.1.7</ecNumber>
    </recommendedName>
    <alternativeName>
        <fullName evidence="11">Alanyl-tRNA synthetase</fullName>
        <shortName evidence="11">AlaRS</shortName>
    </alternativeName>
</protein>
<feature type="binding site" evidence="11">
    <location>
        <position position="568"/>
    </location>
    <ligand>
        <name>Zn(2+)</name>
        <dbReference type="ChEBI" id="CHEBI:29105"/>
    </ligand>
</feature>
<organism evidence="13 14">
    <name type="scientific">Lederbergia ruris</name>
    <dbReference type="NCBI Taxonomy" id="217495"/>
    <lineage>
        <taxon>Bacteria</taxon>
        <taxon>Bacillati</taxon>
        <taxon>Bacillota</taxon>
        <taxon>Bacilli</taxon>
        <taxon>Bacillales</taxon>
        <taxon>Bacillaceae</taxon>
        <taxon>Lederbergia</taxon>
    </lineage>
</organism>
<dbReference type="SUPFAM" id="SSF55681">
    <property type="entry name" value="Class II aaRS and biotin synthetases"/>
    <property type="match status" value="1"/>
</dbReference>
<gene>
    <name evidence="11 13" type="primary">alaS</name>
    <name evidence="13" type="ORF">J8TS2_01910</name>
</gene>
<evidence type="ECO:0000256" key="5">
    <source>
        <dbReference type="ARBA" id="ARBA00022840"/>
    </source>
</evidence>
<evidence type="ECO:0000256" key="10">
    <source>
        <dbReference type="ARBA" id="ARBA00048300"/>
    </source>
</evidence>
<dbReference type="CDD" id="cd00673">
    <property type="entry name" value="AlaRS_core"/>
    <property type="match status" value="1"/>
</dbReference>
<dbReference type="InterPro" id="IPR012947">
    <property type="entry name" value="tRNA_SAD"/>
</dbReference>
<dbReference type="InterPro" id="IPR023033">
    <property type="entry name" value="Ala_tRNA_ligase_euk/bac"/>
</dbReference>
<dbReference type="Gene3D" id="3.30.980.10">
    <property type="entry name" value="Threonyl-trna Synthetase, Chain A, domain 2"/>
    <property type="match status" value="1"/>
</dbReference>
<evidence type="ECO:0000256" key="2">
    <source>
        <dbReference type="ARBA" id="ARBA00022555"/>
    </source>
</evidence>
<comment type="domain">
    <text evidence="11">Consists of three domains; the N-terminal catalytic domain, the editing domain and the C-terminal C-Ala domain. The editing domain removes incorrectly charged amino acids, while the C-Ala domain, along with tRNA(Ala), serves as a bridge to cooperatively bring together the editing and aminoacylation centers thus stimulating deacylation of misacylated tRNAs.</text>
</comment>
<dbReference type="Gene3D" id="2.40.30.130">
    <property type="match status" value="1"/>
</dbReference>
<dbReference type="EC" id="6.1.1.7" evidence="11"/>
<dbReference type="Gene3D" id="6.10.250.550">
    <property type="match status" value="1"/>
</dbReference>
<keyword evidence="5 11" id="KW-0067">ATP-binding</keyword>
<dbReference type="GO" id="GO:0016874">
    <property type="term" value="F:ligase activity"/>
    <property type="evidence" value="ECO:0007669"/>
    <property type="project" value="UniProtKB-KW"/>
</dbReference>
<dbReference type="NCBIfam" id="TIGR00344">
    <property type="entry name" value="alaS"/>
    <property type="match status" value="1"/>
</dbReference>
<name>A0ABQ4KD27_9BACI</name>
<evidence type="ECO:0000256" key="8">
    <source>
        <dbReference type="ARBA" id="ARBA00023146"/>
    </source>
</evidence>
<dbReference type="RefSeq" id="WP_212964948.1">
    <property type="nucleotide sequence ID" value="NZ_BORB01000001.1"/>
</dbReference>
<dbReference type="Gene3D" id="3.30.930.10">
    <property type="entry name" value="Bira Bifunctional Protein, Domain 2"/>
    <property type="match status" value="1"/>
</dbReference>
<comment type="cofactor">
    <cofactor evidence="11">
        <name>Zn(2+)</name>
        <dbReference type="ChEBI" id="CHEBI:29105"/>
    </cofactor>
    <text evidence="11">Binds 1 zinc ion per subunit.</text>
</comment>
<dbReference type="HAMAP" id="MF_00036_B">
    <property type="entry name" value="Ala_tRNA_synth_B"/>
    <property type="match status" value="1"/>
</dbReference>
<dbReference type="InterPro" id="IPR018165">
    <property type="entry name" value="Ala-tRNA-synth_IIc_core"/>
</dbReference>
<dbReference type="Pfam" id="PF02272">
    <property type="entry name" value="DHHA1"/>
    <property type="match status" value="1"/>
</dbReference>
<dbReference type="Gene3D" id="3.10.310.40">
    <property type="match status" value="1"/>
</dbReference>
<comment type="function">
    <text evidence="9 11">Catalyzes the attachment of alanine to tRNA(Ala) in a two-step reaction: alanine is first activated by ATP to form Ala-AMP and then transferred to the acceptor end of tRNA(Ala). Also edits incorrectly charged Ser-tRNA(Ala) and Gly-tRNA(Ala) via its editing domain.</text>
</comment>
<feature type="domain" description="Alanyl-transfer RNA synthetases family profile" evidence="12">
    <location>
        <begin position="4"/>
        <end position="709"/>
    </location>
</feature>
<dbReference type="InterPro" id="IPR018163">
    <property type="entry name" value="Thr/Ala-tRNA-synth_IIc_edit"/>
</dbReference>
<evidence type="ECO:0000313" key="13">
    <source>
        <dbReference type="EMBL" id="GIN55872.1"/>
    </source>
</evidence>
<dbReference type="PRINTS" id="PR00980">
    <property type="entry name" value="TRNASYNTHALA"/>
</dbReference>
<dbReference type="InterPro" id="IPR045864">
    <property type="entry name" value="aa-tRNA-synth_II/BPL/LPL"/>
</dbReference>
<dbReference type="SUPFAM" id="SSF101353">
    <property type="entry name" value="Putative anticodon-binding domain of alanyl-tRNA synthetase (AlaRS)"/>
    <property type="match status" value="1"/>
</dbReference>
<evidence type="ECO:0000256" key="4">
    <source>
        <dbReference type="ARBA" id="ARBA00022741"/>
    </source>
</evidence>
<feature type="binding site" evidence="11">
    <location>
        <position position="666"/>
    </location>
    <ligand>
        <name>Zn(2+)</name>
        <dbReference type="ChEBI" id="CHEBI:29105"/>
    </ligand>
</feature>
<dbReference type="SMART" id="SM00863">
    <property type="entry name" value="tRNA_SAD"/>
    <property type="match status" value="1"/>
</dbReference>
<evidence type="ECO:0000256" key="9">
    <source>
        <dbReference type="ARBA" id="ARBA00024779"/>
    </source>
</evidence>
<reference evidence="13 14" key="1">
    <citation type="submission" date="2021-03" db="EMBL/GenBank/DDBJ databases">
        <title>Antimicrobial resistance genes in bacteria isolated from Japanese honey, and their potential for conferring macrolide and lincosamide resistance in the American foulbrood pathogen Paenibacillus larvae.</title>
        <authorList>
            <person name="Okamoto M."/>
            <person name="Kumagai M."/>
            <person name="Kanamori H."/>
            <person name="Takamatsu D."/>
        </authorList>
    </citation>
    <scope>NUCLEOTIDE SEQUENCE [LARGE SCALE GENOMIC DNA]</scope>
    <source>
        <strain evidence="13 14">J8TS2</strain>
    </source>
</reference>
<dbReference type="Pfam" id="PF07973">
    <property type="entry name" value="tRNA_SAD"/>
    <property type="match status" value="1"/>
</dbReference>
<dbReference type="Proteomes" id="UP000679950">
    <property type="component" value="Unassembled WGS sequence"/>
</dbReference>
<keyword evidence="3 11" id="KW-0436">Ligase</keyword>